<proteinExistence type="predicted"/>
<organism evidence="1 2">
    <name type="scientific">Bauhinia variegata</name>
    <name type="common">Purple orchid tree</name>
    <name type="synonym">Phanera variegata</name>
    <dbReference type="NCBI Taxonomy" id="167791"/>
    <lineage>
        <taxon>Eukaryota</taxon>
        <taxon>Viridiplantae</taxon>
        <taxon>Streptophyta</taxon>
        <taxon>Embryophyta</taxon>
        <taxon>Tracheophyta</taxon>
        <taxon>Spermatophyta</taxon>
        <taxon>Magnoliopsida</taxon>
        <taxon>eudicotyledons</taxon>
        <taxon>Gunneridae</taxon>
        <taxon>Pentapetalae</taxon>
        <taxon>rosids</taxon>
        <taxon>fabids</taxon>
        <taxon>Fabales</taxon>
        <taxon>Fabaceae</taxon>
        <taxon>Cercidoideae</taxon>
        <taxon>Cercideae</taxon>
        <taxon>Bauhiniinae</taxon>
        <taxon>Bauhinia</taxon>
    </lineage>
</organism>
<evidence type="ECO:0000313" key="1">
    <source>
        <dbReference type="EMBL" id="KAI4346435.1"/>
    </source>
</evidence>
<gene>
    <name evidence="1" type="ORF">L6164_007331</name>
</gene>
<keyword evidence="2" id="KW-1185">Reference proteome</keyword>
<dbReference type="Proteomes" id="UP000828941">
    <property type="component" value="Chromosome 4"/>
</dbReference>
<accession>A0ACB9PCI2</accession>
<comment type="caution">
    <text evidence="1">The sequence shown here is derived from an EMBL/GenBank/DDBJ whole genome shotgun (WGS) entry which is preliminary data.</text>
</comment>
<protein>
    <submittedName>
        <fullName evidence="1">Uncharacterized protein</fullName>
    </submittedName>
</protein>
<dbReference type="EMBL" id="CM039429">
    <property type="protein sequence ID" value="KAI4346435.1"/>
    <property type="molecule type" value="Genomic_DNA"/>
</dbReference>
<reference evidence="1 2" key="1">
    <citation type="journal article" date="2022" name="DNA Res.">
        <title>Chromosomal-level genome assembly of the orchid tree Bauhinia variegata (Leguminosae; Cercidoideae) supports the allotetraploid origin hypothesis of Bauhinia.</title>
        <authorList>
            <person name="Zhong Y."/>
            <person name="Chen Y."/>
            <person name="Zheng D."/>
            <person name="Pang J."/>
            <person name="Liu Y."/>
            <person name="Luo S."/>
            <person name="Meng S."/>
            <person name="Qian L."/>
            <person name="Wei D."/>
            <person name="Dai S."/>
            <person name="Zhou R."/>
        </authorList>
    </citation>
    <scope>NUCLEOTIDE SEQUENCE [LARGE SCALE GENOMIC DNA]</scope>
    <source>
        <strain evidence="1">BV-YZ2020</strain>
    </source>
</reference>
<sequence>MLGFTLPSQSSISIPIVSIPTRRFSTLAQNVNFVAFSSLPLKTQPSIFKKTSNFLVFAEKNGNGVSKQTKKEDEQEQEIGSKGDDNSKKDRQPILNFNWRNLLAPDPDNILAIGLTGILTWASVQVLLQLLLISFAILVAALKYSFIAALLLFILITLL</sequence>
<evidence type="ECO:0000313" key="2">
    <source>
        <dbReference type="Proteomes" id="UP000828941"/>
    </source>
</evidence>
<name>A0ACB9PCI2_BAUVA</name>